<dbReference type="InterPro" id="IPR042264">
    <property type="entry name" value="DPH1/DPH2_2"/>
</dbReference>
<evidence type="ECO:0000256" key="15">
    <source>
        <dbReference type="ARBA" id="ARBA00048403"/>
    </source>
</evidence>
<dbReference type="GO" id="GO:0046872">
    <property type="term" value="F:metal ion binding"/>
    <property type="evidence" value="ECO:0007669"/>
    <property type="project" value="UniProtKB-KW"/>
</dbReference>
<evidence type="ECO:0000256" key="2">
    <source>
        <dbReference type="ARBA" id="ARBA00005156"/>
    </source>
</evidence>
<evidence type="ECO:0000256" key="14">
    <source>
        <dbReference type="ARBA" id="ARBA00032789"/>
    </source>
</evidence>
<dbReference type="PANTHER" id="PTHR10762:SF1">
    <property type="entry name" value="2-(3-AMINO-3-CARBOXYPROPYL)HISTIDINE SYNTHASE SUBUNIT 1"/>
    <property type="match status" value="1"/>
</dbReference>
<keyword evidence="9" id="KW-0479">Metal-binding</keyword>
<dbReference type="GO" id="GO:0090560">
    <property type="term" value="F:2-(3-amino-3-carboxypropyl)histidine synthase activity"/>
    <property type="evidence" value="ECO:0007669"/>
    <property type="project" value="UniProtKB-EC"/>
</dbReference>
<dbReference type="InterPro" id="IPR016435">
    <property type="entry name" value="DPH1/DPH2"/>
</dbReference>
<dbReference type="Gene3D" id="3.40.50.11840">
    <property type="entry name" value="Diphthamide synthesis DPH1/DPH2 domain 1"/>
    <property type="match status" value="1"/>
</dbReference>
<evidence type="ECO:0000256" key="3">
    <source>
        <dbReference type="ARBA" id="ARBA00006179"/>
    </source>
</evidence>
<evidence type="ECO:0000256" key="10">
    <source>
        <dbReference type="ARBA" id="ARBA00023004"/>
    </source>
</evidence>
<dbReference type="AlphaFoldDB" id="A0A915CP19"/>
<evidence type="ECO:0000256" key="6">
    <source>
        <dbReference type="ARBA" id="ARBA00021915"/>
    </source>
</evidence>
<evidence type="ECO:0000256" key="9">
    <source>
        <dbReference type="ARBA" id="ARBA00022723"/>
    </source>
</evidence>
<dbReference type="PANTHER" id="PTHR10762">
    <property type="entry name" value="DIPHTHAMIDE BIOSYNTHESIS PROTEIN"/>
    <property type="match status" value="1"/>
</dbReference>
<dbReference type="SFLD" id="SFLDS00032">
    <property type="entry name" value="Radical_SAM_3-amino-3-carboxyp"/>
    <property type="match status" value="1"/>
</dbReference>
<comment type="pathway">
    <text evidence="2">Protein modification; peptidyl-diphthamide biosynthesis.</text>
</comment>
<sequence>MKTGFYIGDIKAATIEAIGDVSFFKLELMGLKCRIKYGTQDKHTQVRVELMNFLMNNTQQPWARFFQEINGKPVTFVEYGVHYSMPCLLSDVDRWGTSKQLILAAKLYKIDFVLYIPGVKPKFMNYFVDFAEEEPILVERANGDVIKYYDPKEVMPQADGPIFILRLQEDHFEAARNSYRMAAGENEIAKIIILPKNYSFEIPKTIWKIRSTSSKIVGLQFPEGLLLYSCVIADILTKYTDADMIIMGMALGCDLLVHYGHSCLVPIQDTVGIHMLYVFVNIDINLSHLIDTVRANFKKEQKLAFVSTIQFVASLQAVNRVLLAEEYSVIIPQCSPLSPGDGRFHLESIMIQNPDMPSYAYNPYSKQLTSEKYGQEVMVKTREWAGNIKIFEDVETKLIQAGKRFVKVLMSEIFAKKLAVFKTVDSWVQVACPRLSIDWGYSFSAPLLTPFELSAALNYTSFSPSQLLKGYPMDYYAYKSLGPWTNNHESYRKVKPKRAHISLK</sequence>
<keyword evidence="11" id="KW-0411">Iron-sulfur</keyword>
<evidence type="ECO:0000256" key="1">
    <source>
        <dbReference type="ARBA" id="ARBA00001966"/>
    </source>
</evidence>
<comment type="catalytic activity">
    <reaction evidence="15">
        <text>L-histidyl-[translation elongation factor 2] + S-adenosyl-L-methionine = 2-[(3S)-amino-3-carboxypropyl]-L-histidyl-[translation elongation factor 2] + S-methyl-5'-thioadenosine + H(+)</text>
        <dbReference type="Rhea" id="RHEA:36783"/>
        <dbReference type="Rhea" id="RHEA-COMP:9748"/>
        <dbReference type="Rhea" id="RHEA-COMP:9749"/>
        <dbReference type="ChEBI" id="CHEBI:15378"/>
        <dbReference type="ChEBI" id="CHEBI:17509"/>
        <dbReference type="ChEBI" id="CHEBI:29979"/>
        <dbReference type="ChEBI" id="CHEBI:59789"/>
        <dbReference type="ChEBI" id="CHEBI:73995"/>
        <dbReference type="EC" id="2.5.1.108"/>
    </reaction>
</comment>
<evidence type="ECO:0000256" key="13">
    <source>
        <dbReference type="ARBA" id="ARBA00032574"/>
    </source>
</evidence>
<keyword evidence="16" id="KW-1185">Reference proteome</keyword>
<dbReference type="NCBIfam" id="TIGR00322">
    <property type="entry name" value="diphth2_R"/>
    <property type="match status" value="2"/>
</dbReference>
<dbReference type="Gene3D" id="3.40.50.11860">
    <property type="entry name" value="Diphthamide synthesis DPH1/DPH2 domain 3"/>
    <property type="match status" value="1"/>
</dbReference>
<dbReference type="GO" id="GO:0051536">
    <property type="term" value="F:iron-sulfur cluster binding"/>
    <property type="evidence" value="ECO:0007669"/>
    <property type="project" value="UniProtKB-KW"/>
</dbReference>
<dbReference type="InterPro" id="IPR042263">
    <property type="entry name" value="DPH1/DPH2_1"/>
</dbReference>
<dbReference type="Gene3D" id="3.40.50.11850">
    <property type="entry name" value="Diphthamide synthesis DPH1/DPH2 domain 2"/>
    <property type="match status" value="2"/>
</dbReference>
<evidence type="ECO:0000256" key="7">
    <source>
        <dbReference type="ARBA" id="ARBA00022679"/>
    </source>
</evidence>
<proteinExistence type="inferred from homology"/>
<evidence type="ECO:0000256" key="12">
    <source>
        <dbReference type="ARBA" id="ARBA00031690"/>
    </source>
</evidence>
<dbReference type="InterPro" id="IPR042265">
    <property type="entry name" value="DPH1/DPH2_3"/>
</dbReference>
<keyword evidence="8" id="KW-0949">S-adenosyl-L-methionine</keyword>
<comment type="similarity">
    <text evidence="3">Belongs to the DPH1/DPH2 family. DPH2 subfamily.</text>
</comment>
<evidence type="ECO:0000313" key="16">
    <source>
        <dbReference type="Proteomes" id="UP000887574"/>
    </source>
</evidence>
<keyword evidence="10" id="KW-0408">Iron</keyword>
<dbReference type="GO" id="GO:0017183">
    <property type="term" value="P:protein histidyl modification to diphthamide"/>
    <property type="evidence" value="ECO:0007669"/>
    <property type="project" value="InterPro"/>
</dbReference>
<protein>
    <recommendedName>
        <fullName evidence="6">2-(3-amino-3-carboxypropyl)histidine synthase subunit 1</fullName>
        <ecNumber evidence="5">2.5.1.108</ecNumber>
    </recommendedName>
    <alternativeName>
        <fullName evidence="13">Diphthamide biosynthesis protein 1</fullName>
    </alternativeName>
    <alternativeName>
        <fullName evidence="14">Diphtheria toxin resistance protein 1</fullName>
    </alternativeName>
    <alternativeName>
        <fullName evidence="12">S-adenosyl-L-methionine:L-histidine 3-amino-3-carboxypropyltransferase 1</fullName>
    </alternativeName>
</protein>
<dbReference type="WBParaSite" id="jg11027">
    <property type="protein sequence ID" value="jg11027"/>
    <property type="gene ID" value="jg11027"/>
</dbReference>
<evidence type="ECO:0000256" key="11">
    <source>
        <dbReference type="ARBA" id="ARBA00023014"/>
    </source>
</evidence>
<organism evidence="16 17">
    <name type="scientific">Ditylenchus dipsaci</name>
    <dbReference type="NCBI Taxonomy" id="166011"/>
    <lineage>
        <taxon>Eukaryota</taxon>
        <taxon>Metazoa</taxon>
        <taxon>Ecdysozoa</taxon>
        <taxon>Nematoda</taxon>
        <taxon>Chromadorea</taxon>
        <taxon>Rhabditida</taxon>
        <taxon>Tylenchina</taxon>
        <taxon>Tylenchomorpha</taxon>
        <taxon>Sphaerularioidea</taxon>
        <taxon>Anguinidae</taxon>
        <taxon>Anguininae</taxon>
        <taxon>Ditylenchus</taxon>
    </lineage>
</organism>
<dbReference type="EC" id="2.5.1.108" evidence="5"/>
<evidence type="ECO:0000256" key="4">
    <source>
        <dbReference type="ARBA" id="ARBA00010173"/>
    </source>
</evidence>
<keyword evidence="7" id="KW-0808">Transferase</keyword>
<evidence type="ECO:0000256" key="5">
    <source>
        <dbReference type="ARBA" id="ARBA00012221"/>
    </source>
</evidence>
<evidence type="ECO:0000256" key="8">
    <source>
        <dbReference type="ARBA" id="ARBA00022691"/>
    </source>
</evidence>
<name>A0A915CP19_9BILA</name>
<accession>A0A915CP19</accession>
<dbReference type="Proteomes" id="UP000887574">
    <property type="component" value="Unplaced"/>
</dbReference>
<comment type="cofactor">
    <cofactor evidence="1">
        <name>[4Fe-4S] cluster</name>
        <dbReference type="ChEBI" id="CHEBI:49883"/>
    </cofactor>
</comment>
<dbReference type="Pfam" id="PF01866">
    <property type="entry name" value="Diphthamide_syn"/>
    <property type="match status" value="2"/>
</dbReference>
<comment type="similarity">
    <text evidence="4">Belongs to the DPH1/DPH2 family. DPH1 subfamily.</text>
</comment>
<evidence type="ECO:0000313" key="17">
    <source>
        <dbReference type="WBParaSite" id="jg11027"/>
    </source>
</evidence>
<dbReference type="FunFam" id="3.40.50.11860:FF:000001">
    <property type="entry name" value="2-(3-amino-3-carboxypropyl)histidine synthase subunit 2"/>
    <property type="match status" value="1"/>
</dbReference>
<reference evidence="17" key="1">
    <citation type="submission" date="2022-11" db="UniProtKB">
        <authorList>
            <consortium name="WormBaseParasite"/>
        </authorList>
    </citation>
    <scope>IDENTIFICATION</scope>
</reference>